<evidence type="ECO:0000313" key="3">
    <source>
        <dbReference type="Proteomes" id="UP000009007"/>
    </source>
</evidence>
<dbReference type="EMBL" id="HE964772">
    <property type="protein sequence ID" value="CCJ36886.1"/>
    <property type="molecule type" value="Genomic_DNA"/>
</dbReference>
<protein>
    <submittedName>
        <fullName evidence="2">Transcriptional regulator</fullName>
    </submittedName>
</protein>
<dbReference type="Gene3D" id="1.10.10.10">
    <property type="entry name" value="Winged helix-like DNA-binding domain superfamily/Winged helix DNA-binding domain"/>
    <property type="match status" value="1"/>
</dbReference>
<proteinExistence type="predicted"/>
<name>I7KDJ1_METBM</name>
<evidence type="ECO:0000313" key="2">
    <source>
        <dbReference type="EMBL" id="CCJ36886.1"/>
    </source>
</evidence>
<accession>I7KDJ1</accession>
<gene>
    <name evidence="2" type="ordered locus">BN140_1963</name>
</gene>
<reference evidence="3" key="1">
    <citation type="journal article" date="2012" name="J. Bacteriol.">
        <title>Complete genome sequence of the hydrogenotrophic, methanogenic archaeon Methanoculleus bourgensis strain MS2T, isolated from a sewage sludge digester.</title>
        <authorList>
            <person name="Maus I."/>
            <person name="Wibberg D."/>
            <person name="Stantscheff R."/>
            <person name="Eikmeyer F.G."/>
            <person name="Seffner A."/>
            <person name="Boelter J."/>
            <person name="Szczepanowski R."/>
            <person name="Blom J."/>
            <person name="Jaenicke S."/>
            <person name="Konig H."/>
            <person name="Puhler A."/>
            <person name="Schluter A."/>
        </authorList>
    </citation>
    <scope>NUCLEOTIDE SEQUENCE [LARGE SCALE GENOMIC DNA]</scope>
    <source>
        <strain evidence="3">ATCC 43281 / DSM 3045 / OCM 15 / MS2</strain>
    </source>
</reference>
<dbReference type="HOGENOM" id="CLU_082323_0_0_2"/>
<sequence>MGSEITIKYTKINNFDKVGVLNEDHGDKQVTIDILKAIAREGQVFTLEQLHRQTEIPKNVLSVMLSRWEDRGLVERIERGKYLIIPLESEKGKYTLHEFVIASHLVQPSAIAYWSALHYHGLTEQIPITVFVQTTARKKNRQLEVFGVDYRIVRVKPEKFFGFKKEWIEETSVTVTDREKTVIDCLDRPEYAGGIVEAAKALENASLDRENLSRYALMIGNNAVVRRLGYLSEQAGVPLDLPLPTSRNYLLLDPTMPRQGENDPRWRLVINTEIALPEGSG</sequence>
<dbReference type="Proteomes" id="UP000009007">
    <property type="component" value="Chromosome I"/>
</dbReference>
<dbReference type="InterPro" id="IPR025159">
    <property type="entry name" value="AbiEi_N"/>
</dbReference>
<dbReference type="InterPro" id="IPR036388">
    <property type="entry name" value="WH-like_DNA-bd_sf"/>
</dbReference>
<dbReference type="SUPFAM" id="SSF46785">
    <property type="entry name" value="Winged helix' DNA-binding domain"/>
    <property type="match status" value="1"/>
</dbReference>
<keyword evidence="3" id="KW-1185">Reference proteome</keyword>
<feature type="domain" description="AbiEi antitoxin N-terminal" evidence="1">
    <location>
        <begin position="34"/>
        <end position="84"/>
    </location>
</feature>
<evidence type="ECO:0000259" key="1">
    <source>
        <dbReference type="Pfam" id="PF13338"/>
    </source>
</evidence>
<dbReference type="PATRIC" id="fig|1201294.9.peg.2158"/>
<dbReference type="BioCyc" id="MBOU1201294:BN140_RS09825-MONOMER"/>
<dbReference type="STRING" id="1201294.BN140_1963"/>
<dbReference type="InterPro" id="IPR036390">
    <property type="entry name" value="WH_DNA-bd_sf"/>
</dbReference>
<dbReference type="KEGG" id="mbg:BN140_1963"/>
<dbReference type="Pfam" id="PF13338">
    <property type="entry name" value="AbiEi_4"/>
    <property type="match status" value="1"/>
</dbReference>
<dbReference type="AlphaFoldDB" id="I7KDJ1"/>
<organism evidence="2 3">
    <name type="scientific">Methanoculleus bourgensis (strain ATCC 43281 / DSM 3045 / OCM 15 / MS2)</name>
    <name type="common">Methanogenium bourgense</name>
    <dbReference type="NCBI Taxonomy" id="1201294"/>
    <lineage>
        <taxon>Archaea</taxon>
        <taxon>Methanobacteriati</taxon>
        <taxon>Methanobacteriota</taxon>
        <taxon>Stenosarchaea group</taxon>
        <taxon>Methanomicrobia</taxon>
        <taxon>Methanomicrobiales</taxon>
        <taxon>Methanomicrobiaceae</taxon>
        <taxon>Methanoculleus</taxon>
    </lineage>
</organism>